<evidence type="ECO:0000313" key="4">
    <source>
        <dbReference type="Proteomes" id="UP000032232"/>
    </source>
</evidence>
<dbReference type="InterPro" id="IPR014567">
    <property type="entry name" value="UCP031900"/>
</dbReference>
<evidence type="ECO:0000313" key="3">
    <source>
        <dbReference type="EMBL" id="KIT14200.1"/>
    </source>
</evidence>
<keyword evidence="4" id="KW-1185">Reference proteome</keyword>
<feature type="chain" id="PRO_5002229916" description="Phytase-like domain-containing protein" evidence="1">
    <location>
        <begin position="22"/>
        <end position="296"/>
    </location>
</feature>
<feature type="domain" description="Phytase-like" evidence="2">
    <location>
        <begin position="37"/>
        <end position="272"/>
    </location>
</feature>
<dbReference type="AlphaFoldDB" id="A0A0D1EE63"/>
<dbReference type="EMBL" id="JYFE01000081">
    <property type="protein sequence ID" value="KIT14200.1"/>
    <property type="molecule type" value="Genomic_DNA"/>
</dbReference>
<sequence length="296" mass="32539">MRFRSLCAGCALALAPSLAWADPRLLGSHGWEPDWQGAGGFSALWLGPDGRAFAALSDRGQWVEGQLSRDADGAVSGVDVTGRGPLLHSSGERLRVSERDAEAIARTDDGYFLAYEGVHRVMRHPALGNAPDRIPQHPAFEGLQSNSGLEALAADAEGRLYAIPERSGQIARPFPVYRYEDGEWTIPFALRRDGPWLVTGADIGPDGRLYLLERDFALIGFRSRVRSFDLTGGDERLVIETPLRMHDNLESLSIWRDGNGRLRMTLLSDDNYSAFQRTEFVDYILSDPADPSPGDG</sequence>
<comment type="caution">
    <text evidence="3">The sequence shown here is derived from an EMBL/GenBank/DDBJ whole genome shotgun (WGS) entry which is preliminary data.</text>
</comment>
<dbReference type="PIRSF" id="PIRSF031900">
    <property type="entry name" value="UCP031900"/>
    <property type="match status" value="1"/>
</dbReference>
<proteinExistence type="predicted"/>
<dbReference type="SUPFAM" id="SSF101898">
    <property type="entry name" value="NHL repeat"/>
    <property type="match status" value="1"/>
</dbReference>
<organism evidence="3 4">
    <name type="scientific">Jannaschia aquimarina</name>
    <dbReference type="NCBI Taxonomy" id="935700"/>
    <lineage>
        <taxon>Bacteria</taxon>
        <taxon>Pseudomonadati</taxon>
        <taxon>Pseudomonadota</taxon>
        <taxon>Alphaproteobacteria</taxon>
        <taxon>Rhodobacterales</taxon>
        <taxon>Roseobacteraceae</taxon>
        <taxon>Jannaschia</taxon>
    </lineage>
</organism>
<dbReference type="RefSeq" id="WP_043920745.1">
    <property type="nucleotide sequence ID" value="NZ_FZPF01000001.1"/>
</dbReference>
<gene>
    <name evidence="3" type="ORF">jaqu_39930</name>
</gene>
<evidence type="ECO:0000256" key="1">
    <source>
        <dbReference type="SAM" id="SignalP"/>
    </source>
</evidence>
<keyword evidence="1" id="KW-0732">Signal</keyword>
<feature type="signal peptide" evidence="1">
    <location>
        <begin position="1"/>
        <end position="21"/>
    </location>
</feature>
<accession>A0A0D1EE63</accession>
<dbReference type="STRING" id="935700.jaqu_39930"/>
<dbReference type="InterPro" id="IPR027372">
    <property type="entry name" value="Phytase-like_dom"/>
</dbReference>
<dbReference type="Proteomes" id="UP000032232">
    <property type="component" value="Unassembled WGS sequence"/>
</dbReference>
<dbReference type="OrthoDB" id="9798693at2"/>
<name>A0A0D1EE63_9RHOB</name>
<reference evidence="3 4" key="1">
    <citation type="submission" date="2015-02" db="EMBL/GenBank/DDBJ databases">
        <title>Genome Sequence of Jannaschia aquimarina DSM28248, a member of the Roseobacter clade.</title>
        <authorList>
            <person name="Voget S."/>
            <person name="Daniel R."/>
        </authorList>
    </citation>
    <scope>NUCLEOTIDE SEQUENCE [LARGE SCALE GENOMIC DNA]</scope>
    <source>
        <strain evidence="3 4">GSW-M26</strain>
    </source>
</reference>
<evidence type="ECO:0000259" key="2">
    <source>
        <dbReference type="Pfam" id="PF13449"/>
    </source>
</evidence>
<dbReference type="Pfam" id="PF13449">
    <property type="entry name" value="Phytase-like"/>
    <property type="match status" value="1"/>
</dbReference>
<protein>
    <recommendedName>
        <fullName evidence="2">Phytase-like domain-containing protein</fullName>
    </recommendedName>
</protein>
<dbReference type="PATRIC" id="fig|935700.4.peg.4116"/>